<organism evidence="2 3">
    <name type="scientific">Colletotrichum kahawae</name>
    <name type="common">Coffee berry disease fungus</name>
    <dbReference type="NCBI Taxonomy" id="34407"/>
    <lineage>
        <taxon>Eukaryota</taxon>
        <taxon>Fungi</taxon>
        <taxon>Dikarya</taxon>
        <taxon>Ascomycota</taxon>
        <taxon>Pezizomycotina</taxon>
        <taxon>Sordariomycetes</taxon>
        <taxon>Hypocreomycetidae</taxon>
        <taxon>Glomerellales</taxon>
        <taxon>Glomerellaceae</taxon>
        <taxon>Colletotrichum</taxon>
        <taxon>Colletotrichum gloeosporioides species complex</taxon>
    </lineage>
</organism>
<dbReference type="SUPFAM" id="SSF52413">
    <property type="entry name" value="UDP-glucose/GDP-mannose dehydrogenase C-terminal domain"/>
    <property type="match status" value="1"/>
</dbReference>
<dbReference type="GO" id="GO:0051287">
    <property type="term" value="F:NAD binding"/>
    <property type="evidence" value="ECO:0007669"/>
    <property type="project" value="InterPro"/>
</dbReference>
<feature type="domain" description="UDP-glucose/GDP-mannose dehydrogenase C-terminal" evidence="1">
    <location>
        <begin position="65"/>
        <end position="194"/>
    </location>
</feature>
<dbReference type="Proteomes" id="UP001281614">
    <property type="component" value="Unassembled WGS sequence"/>
</dbReference>
<dbReference type="InterPro" id="IPR036220">
    <property type="entry name" value="UDP-Glc/GDP-Man_DH_C_sf"/>
</dbReference>
<dbReference type="GO" id="GO:0005634">
    <property type="term" value="C:nucleus"/>
    <property type="evidence" value="ECO:0007669"/>
    <property type="project" value="TreeGrafter"/>
</dbReference>
<dbReference type="InterPro" id="IPR028356">
    <property type="entry name" value="UDPglc_DH_euk"/>
</dbReference>
<keyword evidence="3" id="KW-1185">Reference proteome</keyword>
<evidence type="ECO:0000259" key="1">
    <source>
        <dbReference type="SMART" id="SM00984"/>
    </source>
</evidence>
<dbReference type="Pfam" id="PF03720">
    <property type="entry name" value="UDPG_MGDP_dh_C"/>
    <property type="match status" value="1"/>
</dbReference>
<dbReference type="InterPro" id="IPR014027">
    <property type="entry name" value="UDP-Glc/GDP-Man_DH_C"/>
</dbReference>
<dbReference type="GO" id="GO:0003979">
    <property type="term" value="F:UDP-glucose 6-dehydrogenase activity"/>
    <property type="evidence" value="ECO:0007669"/>
    <property type="project" value="InterPro"/>
</dbReference>
<dbReference type="Gene3D" id="3.40.50.720">
    <property type="entry name" value="NAD(P)-binding Rossmann-like Domain"/>
    <property type="match status" value="1"/>
</dbReference>
<sequence length="231" mass="25958">MLRASIGFGRSCVKKDVLHLASTAHALELDEVAAYFNNIVTLNKYQTERYARSLVEHRPTIYTVSVLGFAFKPNTGDTRESPAIPFIRCMIMNGMSVKVYDPLVTKSRIVDAVRVSLRSLESLADPHLTVADDVYQACNGTNAVAVLNPWKNLEYDSTQRGAEQHDLGRVQWGTIARSMRAPKLLFDGHNFLDTRIISLGFQVQSVGRHVSLKDQGFWREDWSDFAPQPCL</sequence>
<gene>
    <name evidence="2" type="ORF">CKAH01_18385</name>
</gene>
<protein>
    <submittedName>
        <fullName evidence="2">Nucleotide sugar dehydrogenase</fullName>
    </submittedName>
</protein>
<reference evidence="2" key="1">
    <citation type="submission" date="2023-02" db="EMBL/GenBank/DDBJ databases">
        <title>Colletotrichum kahawae CIFC_Que2 genome sequencing and assembly.</title>
        <authorList>
            <person name="Baroncelli R."/>
        </authorList>
    </citation>
    <scope>NUCLEOTIDE SEQUENCE</scope>
    <source>
        <strain evidence="2">CIFC_Que2</strain>
    </source>
</reference>
<dbReference type="SMART" id="SM00984">
    <property type="entry name" value="UDPG_MGDP_dh_C"/>
    <property type="match status" value="1"/>
</dbReference>
<name>A0AAD9Y6A6_COLKA</name>
<proteinExistence type="predicted"/>
<evidence type="ECO:0000313" key="2">
    <source>
        <dbReference type="EMBL" id="KAK2743693.1"/>
    </source>
</evidence>
<dbReference type="PANTHER" id="PTHR11374:SF57">
    <property type="entry name" value="DEHYDROGENASE UGD1, PUTATIVE (AFU_ORTHOLOGUE AFUA_8G00920)-RELATED"/>
    <property type="match status" value="1"/>
</dbReference>
<comment type="caution">
    <text evidence="2">The sequence shown here is derived from an EMBL/GenBank/DDBJ whole genome shotgun (WGS) entry which is preliminary data.</text>
</comment>
<dbReference type="GO" id="GO:0006024">
    <property type="term" value="P:glycosaminoglycan biosynthetic process"/>
    <property type="evidence" value="ECO:0007669"/>
    <property type="project" value="TreeGrafter"/>
</dbReference>
<dbReference type="AlphaFoldDB" id="A0AAD9Y6A6"/>
<dbReference type="PANTHER" id="PTHR11374">
    <property type="entry name" value="UDP-GLUCOSE DEHYDROGENASE/UDP-MANNAC DEHYDROGENASE"/>
    <property type="match status" value="1"/>
</dbReference>
<dbReference type="EMBL" id="VYYT01000317">
    <property type="protein sequence ID" value="KAK2743693.1"/>
    <property type="molecule type" value="Genomic_DNA"/>
</dbReference>
<evidence type="ECO:0000313" key="3">
    <source>
        <dbReference type="Proteomes" id="UP001281614"/>
    </source>
</evidence>
<accession>A0AAD9Y6A6</accession>